<proteinExistence type="predicted"/>
<dbReference type="RefSeq" id="WP_112889621.1">
    <property type="nucleotide sequence ID" value="NZ_CP068103.1"/>
</dbReference>
<dbReference type="NCBIfam" id="TIGR00762">
    <property type="entry name" value="DegV"/>
    <property type="match status" value="1"/>
</dbReference>
<protein>
    <submittedName>
        <fullName evidence="2">Fatty acid-binding protein TM_1468</fullName>
    </submittedName>
</protein>
<dbReference type="Gene3D" id="3.30.1180.10">
    <property type="match status" value="1"/>
</dbReference>
<reference evidence="2 3" key="1">
    <citation type="submission" date="2018-06" db="EMBL/GenBank/DDBJ databases">
        <authorList>
            <consortium name="Pathogen Informatics"/>
            <person name="Doyle S."/>
        </authorList>
    </citation>
    <scope>NUCLEOTIDE SEQUENCE [LARGE SCALE GENOMIC DNA]</scope>
    <source>
        <strain evidence="2 3">NCTC13076</strain>
    </source>
</reference>
<dbReference type="InterPro" id="IPR050270">
    <property type="entry name" value="DegV_domain_contain"/>
</dbReference>
<accession>A0A2X1Y195</accession>
<dbReference type="InterPro" id="IPR003797">
    <property type="entry name" value="DegV"/>
</dbReference>
<dbReference type="PANTHER" id="PTHR33434:SF2">
    <property type="entry name" value="FATTY ACID-BINDING PROTEIN TM_1468"/>
    <property type="match status" value="1"/>
</dbReference>
<dbReference type="PROSITE" id="PS51482">
    <property type="entry name" value="DEGV"/>
    <property type="match status" value="1"/>
</dbReference>
<evidence type="ECO:0000256" key="1">
    <source>
        <dbReference type="ARBA" id="ARBA00023121"/>
    </source>
</evidence>
<dbReference type="GO" id="GO:0008289">
    <property type="term" value="F:lipid binding"/>
    <property type="evidence" value="ECO:0007669"/>
    <property type="project" value="UniProtKB-KW"/>
</dbReference>
<name>A0A2X1Y195_9FIRM</name>
<dbReference type="Proteomes" id="UP000250070">
    <property type="component" value="Unassembled WGS sequence"/>
</dbReference>
<evidence type="ECO:0000313" key="3">
    <source>
        <dbReference type="Proteomes" id="UP000250070"/>
    </source>
</evidence>
<sequence length="292" mass="33387">MTFKIISDSSCDLDKKTLDNLDLEIFKINCVDEEGQDLSEDMSNKEIYKKMREGFFFKTSQITFYEYLKKFEEFAEEGTDIICLTLSSGLSGTYQNAWMAKKEIEEKYSIRVEIVDSLAASVGFGQITYFAGLAAKNGATYDEVLDLLKFLVEKTKHIFTVYDLKYLYEGGRVSRTKAKISNVLNILPILEVDEEGRIYLSEIVRGKNKSYKKMMEMMDEKTSSDGSDRVFPVYADDIKVIDPLIKKLEERGYDKFLSLEVGHTIAAHVGPDIFGLAYLSENIPEEFKKYLG</sequence>
<dbReference type="EMBL" id="UATM01000032">
    <property type="protein sequence ID" value="SPY46944.1"/>
    <property type="molecule type" value="Genomic_DNA"/>
</dbReference>
<dbReference type="Pfam" id="PF02645">
    <property type="entry name" value="DegV"/>
    <property type="match status" value="1"/>
</dbReference>
<gene>
    <name evidence="2" type="ORF">NCTC13076_00838</name>
</gene>
<dbReference type="SUPFAM" id="SSF82549">
    <property type="entry name" value="DAK1/DegV-like"/>
    <property type="match status" value="1"/>
</dbReference>
<organism evidence="2 3">
    <name type="scientific">Peptoniphilus harei</name>
    <dbReference type="NCBI Taxonomy" id="54005"/>
    <lineage>
        <taxon>Bacteria</taxon>
        <taxon>Bacillati</taxon>
        <taxon>Bacillota</taxon>
        <taxon>Tissierellia</taxon>
        <taxon>Tissierellales</taxon>
        <taxon>Peptoniphilaceae</taxon>
        <taxon>Peptoniphilus</taxon>
    </lineage>
</organism>
<keyword evidence="1" id="KW-0446">Lipid-binding</keyword>
<dbReference type="InterPro" id="IPR043168">
    <property type="entry name" value="DegV_C"/>
</dbReference>
<dbReference type="PANTHER" id="PTHR33434">
    <property type="entry name" value="DEGV DOMAIN-CONTAINING PROTEIN DR_1986-RELATED"/>
    <property type="match status" value="1"/>
</dbReference>
<dbReference type="Gene3D" id="3.40.50.10170">
    <property type="match status" value="1"/>
</dbReference>
<evidence type="ECO:0000313" key="2">
    <source>
        <dbReference type="EMBL" id="SPY46944.1"/>
    </source>
</evidence>
<dbReference type="GeneID" id="83862344"/>
<dbReference type="STRING" id="54005.HMPREF3229_00689"/>
<dbReference type="OrthoDB" id="9780660at2"/>
<dbReference type="AlphaFoldDB" id="A0A2X1Y195"/>